<evidence type="ECO:0000256" key="10">
    <source>
        <dbReference type="ARBA" id="ARBA00022840"/>
    </source>
</evidence>
<keyword evidence="10 13" id="KW-0067">ATP-binding</keyword>
<gene>
    <name evidence="13 15" type="primary">ubiB</name>
    <name evidence="15" type="ORF">GCM10022277_27680</name>
</gene>
<evidence type="ECO:0000256" key="8">
    <source>
        <dbReference type="ARBA" id="ARBA00022741"/>
    </source>
</evidence>
<dbReference type="NCBIfam" id="TIGR01982">
    <property type="entry name" value="UbiB"/>
    <property type="match status" value="1"/>
</dbReference>
<evidence type="ECO:0000256" key="3">
    <source>
        <dbReference type="ARBA" id="ARBA00022475"/>
    </source>
</evidence>
<evidence type="ECO:0000256" key="9">
    <source>
        <dbReference type="ARBA" id="ARBA00022777"/>
    </source>
</evidence>
<evidence type="ECO:0000313" key="15">
    <source>
        <dbReference type="EMBL" id="GAA3929588.1"/>
    </source>
</evidence>
<keyword evidence="11 13" id="KW-1133">Transmembrane helix</keyword>
<feature type="binding site" evidence="13">
    <location>
        <position position="150"/>
    </location>
    <ligand>
        <name>ATP</name>
        <dbReference type="ChEBI" id="CHEBI:30616"/>
    </ligand>
</feature>
<dbReference type="PANTHER" id="PTHR10566:SF113">
    <property type="entry name" value="PROTEIN ACTIVITY OF BC1 COMPLEX KINASE 7, CHLOROPLASTIC"/>
    <property type="match status" value="1"/>
</dbReference>
<keyword evidence="16" id="KW-1185">Reference proteome</keyword>
<organism evidence="15 16">
    <name type="scientific">Litoribacillus peritrichatus</name>
    <dbReference type="NCBI Taxonomy" id="718191"/>
    <lineage>
        <taxon>Bacteria</taxon>
        <taxon>Pseudomonadati</taxon>
        <taxon>Pseudomonadota</taxon>
        <taxon>Gammaproteobacteria</taxon>
        <taxon>Oceanospirillales</taxon>
        <taxon>Oceanospirillaceae</taxon>
        <taxon>Litoribacillus</taxon>
    </lineage>
</organism>
<evidence type="ECO:0000256" key="6">
    <source>
        <dbReference type="ARBA" id="ARBA00022688"/>
    </source>
</evidence>
<accession>A0ABP7MTE3</accession>
<keyword evidence="9 13" id="KW-0418">Kinase</keyword>
<dbReference type="HAMAP" id="MF_00414">
    <property type="entry name" value="UbiB"/>
    <property type="match status" value="1"/>
</dbReference>
<keyword evidence="3 13" id="KW-1003">Cell membrane</keyword>
<evidence type="ECO:0000259" key="14">
    <source>
        <dbReference type="Pfam" id="PF03109"/>
    </source>
</evidence>
<comment type="similarity">
    <text evidence="13">Belongs to the ABC1 family. UbiB subfamily.</text>
</comment>
<keyword evidence="15" id="KW-0830">Ubiquinone</keyword>
<feature type="domain" description="ABC1 atypical kinase-like" evidence="14">
    <location>
        <begin position="92"/>
        <end position="340"/>
    </location>
</feature>
<evidence type="ECO:0000256" key="2">
    <source>
        <dbReference type="ARBA" id="ARBA00009670"/>
    </source>
</evidence>
<comment type="similarity">
    <text evidence="2">Belongs to the protein kinase superfamily. ADCK protein kinase family.</text>
</comment>
<dbReference type="NCBIfam" id="NF003404">
    <property type="entry name" value="PRK04750.1"/>
    <property type="match status" value="1"/>
</dbReference>
<dbReference type="RefSeq" id="WP_344799141.1">
    <property type="nucleotide sequence ID" value="NZ_BAABBN010000007.1"/>
</dbReference>
<comment type="pathway">
    <text evidence="1 13">Cofactor biosynthesis; ubiquinone biosynthesis [regulation].</text>
</comment>
<keyword evidence="4" id="KW-0997">Cell inner membrane</keyword>
<dbReference type="InterPro" id="IPR045308">
    <property type="entry name" value="UbiB_bact"/>
</dbReference>
<evidence type="ECO:0000256" key="1">
    <source>
        <dbReference type="ARBA" id="ARBA00005020"/>
    </source>
</evidence>
<evidence type="ECO:0000313" key="16">
    <source>
        <dbReference type="Proteomes" id="UP001501565"/>
    </source>
</evidence>
<protein>
    <recommendedName>
        <fullName evidence="13">Probable protein kinase UbiB</fullName>
        <ecNumber evidence="13">2.7.-.-</ecNumber>
    </recommendedName>
    <alternativeName>
        <fullName evidence="13">Ubiquinone biosynthesis protein UbiB</fullName>
    </alternativeName>
</protein>
<name>A0ABP7MTE3_9GAMM</name>
<evidence type="ECO:0000256" key="4">
    <source>
        <dbReference type="ARBA" id="ARBA00022519"/>
    </source>
</evidence>
<dbReference type="Pfam" id="PF03109">
    <property type="entry name" value="ABC1"/>
    <property type="match status" value="1"/>
</dbReference>
<comment type="caution">
    <text evidence="13">Lacks conserved residue(s) required for the propagation of feature annotation.</text>
</comment>
<dbReference type="InterPro" id="IPR010232">
    <property type="entry name" value="UbiB"/>
</dbReference>
<feature type="active site" description="Proton acceptor" evidence="13">
    <location>
        <position position="285"/>
    </location>
</feature>
<comment type="subcellular location">
    <subcellularLocation>
        <location evidence="13">Cell membrane</location>
        <topology evidence="13">Single-pass membrane protein</topology>
    </subcellularLocation>
</comment>
<dbReference type="InterPro" id="IPR011009">
    <property type="entry name" value="Kinase-like_dom_sf"/>
</dbReference>
<evidence type="ECO:0000256" key="11">
    <source>
        <dbReference type="ARBA" id="ARBA00022989"/>
    </source>
</evidence>
<dbReference type="EC" id="2.7.-.-" evidence="13"/>
<keyword evidence="12 13" id="KW-0472">Membrane</keyword>
<proteinExistence type="inferred from homology"/>
<keyword evidence="8 13" id="KW-0547">Nucleotide-binding</keyword>
<feature type="transmembrane region" description="Helical" evidence="13">
    <location>
        <begin position="524"/>
        <end position="545"/>
    </location>
</feature>
<evidence type="ECO:0000256" key="7">
    <source>
        <dbReference type="ARBA" id="ARBA00022692"/>
    </source>
</evidence>
<dbReference type="SUPFAM" id="SSF56112">
    <property type="entry name" value="Protein kinase-like (PK-like)"/>
    <property type="match status" value="1"/>
</dbReference>
<comment type="function">
    <text evidence="13">Is probably a protein kinase regulator of UbiI activity which is involved in aerobic coenzyme Q (ubiquinone) biosynthesis.</text>
</comment>
<keyword evidence="5 13" id="KW-0808">Transferase</keyword>
<dbReference type="CDD" id="cd13972">
    <property type="entry name" value="UbiB"/>
    <property type="match status" value="1"/>
</dbReference>
<evidence type="ECO:0000256" key="5">
    <source>
        <dbReference type="ARBA" id="ARBA00022679"/>
    </source>
</evidence>
<evidence type="ECO:0000256" key="13">
    <source>
        <dbReference type="HAMAP-Rule" id="MF_00414"/>
    </source>
</evidence>
<dbReference type="InterPro" id="IPR050154">
    <property type="entry name" value="UbiB_kinase"/>
</dbReference>
<keyword evidence="7 13" id="KW-0812">Transmembrane</keyword>
<dbReference type="EMBL" id="BAABBN010000007">
    <property type="protein sequence ID" value="GAA3929588.1"/>
    <property type="molecule type" value="Genomic_DNA"/>
</dbReference>
<feature type="binding site" evidence="13">
    <location>
        <begin position="128"/>
        <end position="136"/>
    </location>
    <ligand>
        <name>ATP</name>
        <dbReference type="ChEBI" id="CHEBI:30616"/>
    </ligand>
</feature>
<comment type="caution">
    <text evidence="15">The sequence shown here is derived from an EMBL/GenBank/DDBJ whole genome shotgun (WGS) entry which is preliminary data.</text>
</comment>
<keyword evidence="6 13" id="KW-0831">Ubiquinone biosynthesis</keyword>
<evidence type="ECO:0000256" key="12">
    <source>
        <dbReference type="ARBA" id="ARBA00023136"/>
    </source>
</evidence>
<sequence length="548" mass="63231">MTSLKRILVIIWVISKYRLDQLIPLTLLPWYMRALLALAPWKLKPVPKSLSRGARLRLALQELGPIFIKFGQILSTRRDLLPDDIADELKMLQDNVPPFSSKLALSIIERSLNAKINDLFEDFNDQPLASASVAQVHTAKLKSGEDVVVKVIRPNLVPTIQKDIALMKLFAHLLESYWSEGHRLHPKEIVEDYEHTIYDELDLQKEAANGSQLRRNFENSEILYVPKVYWDYTRTNVMVMERISGIPVAEVDELYKQDTNMKLLAERGVEIFFTQVFRDSFFHADMHPGNIFISREHPHSPQYIAVDFGIVGSLTENDQIYLARNLLAFFNRDYRQVAQLHIDSGWIPKHTRVNEFEAAIRSVCEPIFEKPLKDISFGHFLLRLFQVARRFDMEVQPQLVLLQKTLLNIEGLGRQLYPDLDLWQTALPYLEGWMKDRVAPPKVLKNFQIHAADWAEQTRQLPQLMIHAMEQLRSSDQFRQEQKEQIHQLQDKISSQEQAKRSRWLGLALISGAVALTQDNLDAVISGIPLATWGLLAAGVYLIALKRY</sequence>
<reference evidence="16" key="1">
    <citation type="journal article" date="2019" name="Int. J. Syst. Evol. Microbiol.">
        <title>The Global Catalogue of Microorganisms (GCM) 10K type strain sequencing project: providing services to taxonomists for standard genome sequencing and annotation.</title>
        <authorList>
            <consortium name="The Broad Institute Genomics Platform"/>
            <consortium name="The Broad Institute Genome Sequencing Center for Infectious Disease"/>
            <person name="Wu L."/>
            <person name="Ma J."/>
        </authorList>
    </citation>
    <scope>NUCLEOTIDE SEQUENCE [LARGE SCALE GENOMIC DNA]</scope>
    <source>
        <strain evidence="16">JCM 17551</strain>
    </source>
</reference>
<dbReference type="PANTHER" id="PTHR10566">
    <property type="entry name" value="CHAPERONE-ACTIVITY OF BC1 COMPLEX CABC1 -RELATED"/>
    <property type="match status" value="1"/>
</dbReference>
<dbReference type="Proteomes" id="UP001501565">
    <property type="component" value="Unassembled WGS sequence"/>
</dbReference>
<dbReference type="InterPro" id="IPR004147">
    <property type="entry name" value="ABC1_dom"/>
</dbReference>